<dbReference type="OrthoDB" id="267364at2"/>
<dbReference type="PANTHER" id="PTHR38773:SF1">
    <property type="entry name" value="PROTEIN SPRT"/>
    <property type="match status" value="1"/>
</dbReference>
<dbReference type="GO" id="GO:0006950">
    <property type="term" value="P:response to stress"/>
    <property type="evidence" value="ECO:0007669"/>
    <property type="project" value="UniProtKB-ARBA"/>
</dbReference>
<reference evidence="2 3" key="1">
    <citation type="submission" date="2017-08" db="EMBL/GenBank/DDBJ databases">
        <title>Reclassification of Bisgaard taxon 37 and 44.</title>
        <authorList>
            <person name="Christensen H."/>
        </authorList>
    </citation>
    <scope>NUCLEOTIDE SEQUENCE [LARGE SCALE GENOMIC DNA]</scope>
    <source>
        <strain evidence="2 3">B96_3</strain>
    </source>
</reference>
<comment type="caution">
    <text evidence="2">The sequence shown here is derived from an EMBL/GenBank/DDBJ whole genome shotgun (WGS) entry which is preliminary data.</text>
</comment>
<gene>
    <name evidence="2" type="ORF">CKF54_06040</name>
</gene>
<protein>
    <recommendedName>
        <fullName evidence="1">SprT-like domain-containing protein</fullName>
    </recommendedName>
</protein>
<feature type="domain" description="SprT-like" evidence="1">
    <location>
        <begin position="85"/>
        <end position="264"/>
    </location>
</feature>
<keyword evidence="3" id="KW-1185">Reference proteome</keyword>
<evidence type="ECO:0000313" key="2">
    <source>
        <dbReference type="EMBL" id="RIY31819.1"/>
    </source>
</evidence>
<dbReference type="Proteomes" id="UP000265691">
    <property type="component" value="Unassembled WGS sequence"/>
</dbReference>
<dbReference type="AlphaFoldDB" id="A0A3A1Y3E0"/>
<evidence type="ECO:0000313" key="3">
    <source>
        <dbReference type="Proteomes" id="UP000265691"/>
    </source>
</evidence>
<dbReference type="Pfam" id="PF10263">
    <property type="entry name" value="SprT-like"/>
    <property type="match status" value="1"/>
</dbReference>
<dbReference type="SMART" id="SM00731">
    <property type="entry name" value="SprT"/>
    <property type="match status" value="1"/>
</dbReference>
<accession>A0A3A1Y3E0</accession>
<evidence type="ECO:0000259" key="1">
    <source>
        <dbReference type="SMART" id="SM00731"/>
    </source>
</evidence>
<dbReference type="RefSeq" id="WP_119525467.1">
    <property type="nucleotide sequence ID" value="NZ_NRHC01000077.1"/>
</dbReference>
<dbReference type="EMBL" id="NRHC01000077">
    <property type="protein sequence ID" value="RIY31819.1"/>
    <property type="molecule type" value="Genomic_DNA"/>
</dbReference>
<dbReference type="InterPro" id="IPR006640">
    <property type="entry name" value="SprT-like_domain"/>
</dbReference>
<dbReference type="PANTHER" id="PTHR38773">
    <property type="entry name" value="PROTEIN SPRT"/>
    <property type="match status" value="1"/>
</dbReference>
<organism evidence="2 3">
    <name type="scientific">Psittacicella hinzii</name>
    <dbReference type="NCBI Taxonomy" id="2028575"/>
    <lineage>
        <taxon>Bacteria</taxon>
        <taxon>Pseudomonadati</taxon>
        <taxon>Pseudomonadota</taxon>
        <taxon>Gammaproteobacteria</taxon>
        <taxon>Pasteurellales</taxon>
        <taxon>Psittacicellaceae</taxon>
        <taxon>Psittacicella</taxon>
    </lineage>
</organism>
<sequence length="277" mass="31792">MNTLATDKKFLESLQKLPPKFVHYIQEVLQRQELKQAGNLNSPKANQVSLVKLLSQYSITKVNQQQKIYPALVSSWMQKAVKASYQVYNHILDIFAFSSAFTFPQIAFEQRRVRILGSYSPGIHTVTYSLFALLSEKEKFINEIIPHEFAHVVLFHAYQLKLISRKEAMGHGHAFKVVAMILGSSGNSTYCTLNAKQIEEMLHNASHEEYKALTNLAPKRRTEYLYSCACPERIHSLKATRHKRMQSKQTNYICTTCRSSLIFTGNSRQPNLFVDKK</sequence>
<proteinExistence type="predicted"/>
<name>A0A3A1Y3E0_9GAMM</name>